<feature type="domain" description="Resolvase/invertase-type recombinase catalytic" evidence="6">
    <location>
        <begin position="10"/>
        <end position="71"/>
    </location>
</feature>
<evidence type="ECO:0000256" key="2">
    <source>
        <dbReference type="ARBA" id="ARBA00023125"/>
    </source>
</evidence>
<dbReference type="InterPro" id="IPR006118">
    <property type="entry name" value="Recombinase_CS"/>
</dbReference>
<dbReference type="GO" id="GO:0015074">
    <property type="term" value="P:DNA integration"/>
    <property type="evidence" value="ECO:0007669"/>
    <property type="project" value="UniProtKB-KW"/>
</dbReference>
<evidence type="ECO:0000256" key="1">
    <source>
        <dbReference type="ARBA" id="ARBA00022908"/>
    </source>
</evidence>
<evidence type="ECO:0000256" key="4">
    <source>
        <dbReference type="PIRSR" id="PIRSR606118-50"/>
    </source>
</evidence>
<dbReference type="Pfam" id="PF00239">
    <property type="entry name" value="Resolvase"/>
    <property type="match status" value="1"/>
</dbReference>
<dbReference type="Gene3D" id="3.40.50.1390">
    <property type="entry name" value="Resolvase, N-terminal catalytic domain"/>
    <property type="match status" value="1"/>
</dbReference>
<organism evidence="7 8">
    <name type="scientific">Pedococcus badiiscoriae</name>
    <dbReference type="NCBI Taxonomy" id="642776"/>
    <lineage>
        <taxon>Bacteria</taxon>
        <taxon>Bacillati</taxon>
        <taxon>Actinomycetota</taxon>
        <taxon>Actinomycetes</taxon>
        <taxon>Micrococcales</taxon>
        <taxon>Intrasporangiaceae</taxon>
        <taxon>Pedococcus</taxon>
    </lineage>
</organism>
<keyword evidence="1" id="KW-0229">DNA integration</keyword>
<sequence>MSTENQNPGYRIGYARVSTLEQDGALQHDALTRAGCQRIFTDKASGKLEHGPPWTLCASSCAVVTQSSCGA</sequence>
<keyword evidence="8" id="KW-1185">Reference proteome</keyword>
<dbReference type="Proteomes" id="UP000573599">
    <property type="component" value="Unassembled WGS sequence"/>
</dbReference>
<evidence type="ECO:0000313" key="8">
    <source>
        <dbReference type="Proteomes" id="UP000573599"/>
    </source>
</evidence>
<dbReference type="EMBL" id="JACCAB010000001">
    <property type="protein sequence ID" value="NYG07798.1"/>
    <property type="molecule type" value="Genomic_DNA"/>
</dbReference>
<accession>A0A852WFN8</accession>
<evidence type="ECO:0000313" key="7">
    <source>
        <dbReference type="EMBL" id="NYG07798.1"/>
    </source>
</evidence>
<dbReference type="InterPro" id="IPR006119">
    <property type="entry name" value="Resolv_N"/>
</dbReference>
<evidence type="ECO:0000256" key="3">
    <source>
        <dbReference type="ARBA" id="ARBA00023172"/>
    </source>
</evidence>
<evidence type="ECO:0000259" key="6">
    <source>
        <dbReference type="PROSITE" id="PS51736"/>
    </source>
</evidence>
<comment type="caution">
    <text evidence="7">The sequence shown here is derived from an EMBL/GenBank/DDBJ whole genome shotgun (WGS) entry which is preliminary data.</text>
</comment>
<dbReference type="InterPro" id="IPR036162">
    <property type="entry name" value="Resolvase-like_N_sf"/>
</dbReference>
<feature type="active site" description="O-(5'-phospho-DNA)-serine intermediate" evidence="4 5">
    <location>
        <position position="18"/>
    </location>
</feature>
<proteinExistence type="predicted"/>
<name>A0A852WFN8_9MICO</name>
<dbReference type="GO" id="GO:0003677">
    <property type="term" value="F:DNA binding"/>
    <property type="evidence" value="ECO:0007669"/>
    <property type="project" value="UniProtKB-KW"/>
</dbReference>
<dbReference type="GO" id="GO:0000150">
    <property type="term" value="F:DNA strand exchange activity"/>
    <property type="evidence" value="ECO:0007669"/>
    <property type="project" value="InterPro"/>
</dbReference>
<dbReference type="AlphaFoldDB" id="A0A852WFN8"/>
<dbReference type="PROSITE" id="PS51736">
    <property type="entry name" value="RECOMBINASES_3"/>
    <property type="match status" value="1"/>
</dbReference>
<dbReference type="PROSITE" id="PS00397">
    <property type="entry name" value="RECOMBINASES_1"/>
    <property type="match status" value="1"/>
</dbReference>
<reference evidence="7 8" key="1">
    <citation type="submission" date="2020-07" db="EMBL/GenBank/DDBJ databases">
        <title>Sequencing the genomes of 1000 actinobacteria strains.</title>
        <authorList>
            <person name="Klenk H.-P."/>
        </authorList>
    </citation>
    <scope>NUCLEOTIDE SEQUENCE [LARGE SCALE GENOMIC DNA]</scope>
    <source>
        <strain evidence="7 8">DSM 23987</strain>
    </source>
</reference>
<gene>
    <name evidence="7" type="ORF">BJ986_002285</name>
</gene>
<evidence type="ECO:0000256" key="5">
    <source>
        <dbReference type="PROSITE-ProRule" id="PRU10137"/>
    </source>
</evidence>
<keyword evidence="3" id="KW-0233">DNA recombination</keyword>
<dbReference type="SUPFAM" id="SSF53041">
    <property type="entry name" value="Resolvase-like"/>
    <property type="match status" value="1"/>
</dbReference>
<keyword evidence="2" id="KW-0238">DNA-binding</keyword>
<protein>
    <recommendedName>
        <fullName evidence="6">Resolvase/invertase-type recombinase catalytic domain-containing protein</fullName>
    </recommendedName>
</protein>